<feature type="region of interest" description="Disordered" evidence="1">
    <location>
        <begin position="1"/>
        <end position="48"/>
    </location>
</feature>
<evidence type="ECO:0000313" key="4">
    <source>
        <dbReference type="Proteomes" id="UP000324748"/>
    </source>
</evidence>
<evidence type="ECO:0000256" key="1">
    <source>
        <dbReference type="SAM" id="MobiDB-lite"/>
    </source>
</evidence>
<comment type="caution">
    <text evidence="2">The sequence shown here is derived from an EMBL/GenBank/DDBJ whole genome shotgun (WGS) entry which is preliminary data.</text>
</comment>
<name>A0A5B0P6W8_PUCGR</name>
<dbReference type="AlphaFoldDB" id="A0A5B0P6W8"/>
<dbReference type="EMBL" id="VDEP01000102">
    <property type="protein sequence ID" value="KAA1131914.1"/>
    <property type="molecule type" value="Genomic_DNA"/>
</dbReference>
<dbReference type="EMBL" id="VSWC01000067">
    <property type="protein sequence ID" value="KAA1096522.1"/>
    <property type="molecule type" value="Genomic_DNA"/>
</dbReference>
<dbReference type="Proteomes" id="UP000324748">
    <property type="component" value="Unassembled WGS sequence"/>
</dbReference>
<feature type="compositionally biased region" description="Basic and acidic residues" evidence="1">
    <location>
        <begin position="1"/>
        <end position="11"/>
    </location>
</feature>
<reference evidence="4 5" key="1">
    <citation type="submission" date="2019-05" db="EMBL/GenBank/DDBJ databases">
        <title>Emergence of the Ug99 lineage of the wheat stem rust pathogen through somatic hybridization.</title>
        <authorList>
            <person name="Li F."/>
            <person name="Upadhyaya N.M."/>
            <person name="Sperschneider J."/>
            <person name="Matny O."/>
            <person name="Nguyen-Phuc H."/>
            <person name="Mago R."/>
            <person name="Raley C."/>
            <person name="Miller M.E."/>
            <person name="Silverstein K.A.T."/>
            <person name="Henningsen E."/>
            <person name="Hirsch C.D."/>
            <person name="Visser B."/>
            <person name="Pretorius Z.A."/>
            <person name="Steffenson B.J."/>
            <person name="Schwessinger B."/>
            <person name="Dodds P.N."/>
            <person name="Figueroa M."/>
        </authorList>
    </citation>
    <scope>NUCLEOTIDE SEQUENCE [LARGE SCALE GENOMIC DNA]</scope>
    <source>
        <strain evidence="2">21-0</strain>
        <strain evidence="3 5">Ug99</strain>
    </source>
</reference>
<dbReference type="Proteomes" id="UP000325313">
    <property type="component" value="Unassembled WGS sequence"/>
</dbReference>
<keyword evidence="4" id="KW-1185">Reference proteome</keyword>
<sequence>MTTTQNRKDESQVLCQEEAAGGAERDRNDTRYLVGPWEPRQSGPTGQSSWSAGLYLWKGKKSQSMFQDDVHYVQVVCSRLIGTRDDESRRLAIAAPTRASLQMSSGVQIQAGQQELTIVTLHVMSEQRALSSLILSTNPGLSHLKPIKRTSDESGVPGSGGLDGALCWLEPLEESIIWGSEPAYT</sequence>
<evidence type="ECO:0000313" key="2">
    <source>
        <dbReference type="EMBL" id="KAA1096522.1"/>
    </source>
</evidence>
<evidence type="ECO:0000313" key="3">
    <source>
        <dbReference type="EMBL" id="KAA1131914.1"/>
    </source>
</evidence>
<evidence type="ECO:0000313" key="5">
    <source>
        <dbReference type="Proteomes" id="UP000325313"/>
    </source>
</evidence>
<protein>
    <submittedName>
        <fullName evidence="2">Uncharacterized protein</fullName>
    </submittedName>
</protein>
<proteinExistence type="predicted"/>
<gene>
    <name evidence="2" type="ORF">PGT21_019105</name>
    <name evidence="3" type="ORF">PGTUg99_033607</name>
</gene>
<organism evidence="2 4">
    <name type="scientific">Puccinia graminis f. sp. tritici</name>
    <dbReference type="NCBI Taxonomy" id="56615"/>
    <lineage>
        <taxon>Eukaryota</taxon>
        <taxon>Fungi</taxon>
        <taxon>Dikarya</taxon>
        <taxon>Basidiomycota</taxon>
        <taxon>Pucciniomycotina</taxon>
        <taxon>Pucciniomycetes</taxon>
        <taxon>Pucciniales</taxon>
        <taxon>Pucciniaceae</taxon>
        <taxon>Puccinia</taxon>
    </lineage>
</organism>
<accession>A0A5B0P6W8</accession>